<evidence type="ECO:0000256" key="1">
    <source>
        <dbReference type="SAM" id="MobiDB-lite"/>
    </source>
</evidence>
<evidence type="ECO:0000313" key="2">
    <source>
        <dbReference type="EMBL" id="KAH0903470.1"/>
    </source>
</evidence>
<evidence type="ECO:0000313" key="3">
    <source>
        <dbReference type="Proteomes" id="UP000824890"/>
    </source>
</evidence>
<reference evidence="2 3" key="1">
    <citation type="submission" date="2021-05" db="EMBL/GenBank/DDBJ databases">
        <title>Genome Assembly of Synthetic Allotetraploid Brassica napus Reveals Homoeologous Exchanges between Subgenomes.</title>
        <authorList>
            <person name="Davis J.T."/>
        </authorList>
    </citation>
    <scope>NUCLEOTIDE SEQUENCE [LARGE SCALE GENOMIC DNA]</scope>
    <source>
        <strain evidence="3">cv. Da-Ae</strain>
        <tissue evidence="2">Seedling</tissue>
    </source>
</reference>
<dbReference type="EMBL" id="JAGKQM010000011">
    <property type="protein sequence ID" value="KAH0903470.1"/>
    <property type="molecule type" value="Genomic_DNA"/>
</dbReference>
<evidence type="ECO:0008006" key="4">
    <source>
        <dbReference type="Google" id="ProtNLM"/>
    </source>
</evidence>
<name>A0ABQ8BF48_BRANA</name>
<sequence length="297" mass="32757">MQPGPQEVSNQYLIKRNKRTSIFYMYLALTPCRVIYNIGQDLGHLDDYKITKTSARIQVSVDALKPLTKSTILEMDSGEELLPIMLEYEDLGYHYSICNKLSHLAKSCPLAPRPTQDTTLAPSPIQQWREKTLPSLSFNFLTNPLPTTPLNNSASGGELEHPPPPLGRNLAENDYPPDPRIPSRDQVLEELRESTFQYTNVSDPSEAAARKQRVIHSEENGLMEQTADRIIVAASNTLLAINAETDQSNNLQGDSYISGQTSQALPPAAPFSATLGSSRRTHNGTGTSRRTSASPPP</sequence>
<protein>
    <recommendedName>
        <fullName evidence="4">Zinc knuckle CX2CX4HX4C domain-containing protein</fullName>
    </recommendedName>
</protein>
<feature type="region of interest" description="Disordered" evidence="1">
    <location>
        <begin position="144"/>
        <end position="177"/>
    </location>
</feature>
<feature type="region of interest" description="Disordered" evidence="1">
    <location>
        <begin position="249"/>
        <end position="297"/>
    </location>
</feature>
<comment type="caution">
    <text evidence="2">The sequence shown here is derived from an EMBL/GenBank/DDBJ whole genome shotgun (WGS) entry which is preliminary data.</text>
</comment>
<keyword evidence="3" id="KW-1185">Reference proteome</keyword>
<feature type="compositionally biased region" description="Polar residues" evidence="1">
    <location>
        <begin position="274"/>
        <end position="297"/>
    </location>
</feature>
<accession>A0ABQ8BF48</accession>
<dbReference type="Proteomes" id="UP000824890">
    <property type="component" value="Unassembled WGS sequence"/>
</dbReference>
<organism evidence="2 3">
    <name type="scientific">Brassica napus</name>
    <name type="common">Rape</name>
    <dbReference type="NCBI Taxonomy" id="3708"/>
    <lineage>
        <taxon>Eukaryota</taxon>
        <taxon>Viridiplantae</taxon>
        <taxon>Streptophyta</taxon>
        <taxon>Embryophyta</taxon>
        <taxon>Tracheophyta</taxon>
        <taxon>Spermatophyta</taxon>
        <taxon>Magnoliopsida</taxon>
        <taxon>eudicotyledons</taxon>
        <taxon>Gunneridae</taxon>
        <taxon>Pentapetalae</taxon>
        <taxon>rosids</taxon>
        <taxon>malvids</taxon>
        <taxon>Brassicales</taxon>
        <taxon>Brassicaceae</taxon>
        <taxon>Brassiceae</taxon>
        <taxon>Brassica</taxon>
    </lineage>
</organism>
<feature type="compositionally biased region" description="Polar residues" evidence="1">
    <location>
        <begin position="249"/>
        <end position="264"/>
    </location>
</feature>
<gene>
    <name evidence="2" type="ORF">HID58_042973</name>
</gene>
<proteinExistence type="predicted"/>